<evidence type="ECO:0000313" key="4">
    <source>
        <dbReference type="Proteomes" id="UP001151760"/>
    </source>
</evidence>
<comment type="caution">
    <text evidence="3">The sequence shown here is derived from an EMBL/GenBank/DDBJ whole genome shotgun (WGS) entry which is preliminary data.</text>
</comment>
<reference evidence="3" key="2">
    <citation type="submission" date="2022-01" db="EMBL/GenBank/DDBJ databases">
        <authorList>
            <person name="Yamashiro T."/>
            <person name="Shiraishi A."/>
            <person name="Satake H."/>
            <person name="Nakayama K."/>
        </authorList>
    </citation>
    <scope>NUCLEOTIDE SEQUENCE</scope>
</reference>
<reference evidence="3" key="1">
    <citation type="journal article" date="2022" name="Int. J. Mol. Sci.">
        <title>Draft Genome of Tanacetum Coccineum: Genomic Comparison of Closely Related Tanacetum-Family Plants.</title>
        <authorList>
            <person name="Yamashiro T."/>
            <person name="Shiraishi A."/>
            <person name="Nakayama K."/>
            <person name="Satake H."/>
        </authorList>
    </citation>
    <scope>NUCLEOTIDE SEQUENCE</scope>
</reference>
<name>A0ABQ5I8Z5_9ASTR</name>
<organism evidence="3 4">
    <name type="scientific">Tanacetum coccineum</name>
    <dbReference type="NCBI Taxonomy" id="301880"/>
    <lineage>
        <taxon>Eukaryota</taxon>
        <taxon>Viridiplantae</taxon>
        <taxon>Streptophyta</taxon>
        <taxon>Embryophyta</taxon>
        <taxon>Tracheophyta</taxon>
        <taxon>Spermatophyta</taxon>
        <taxon>Magnoliopsida</taxon>
        <taxon>eudicotyledons</taxon>
        <taxon>Gunneridae</taxon>
        <taxon>Pentapetalae</taxon>
        <taxon>asterids</taxon>
        <taxon>campanulids</taxon>
        <taxon>Asterales</taxon>
        <taxon>Asteraceae</taxon>
        <taxon>Asteroideae</taxon>
        <taxon>Anthemideae</taxon>
        <taxon>Anthemidinae</taxon>
        <taxon>Tanacetum</taxon>
    </lineage>
</organism>
<feature type="region of interest" description="Disordered" evidence="1">
    <location>
        <begin position="160"/>
        <end position="179"/>
    </location>
</feature>
<evidence type="ECO:0000313" key="3">
    <source>
        <dbReference type="EMBL" id="GJT96617.1"/>
    </source>
</evidence>
<dbReference type="InterPro" id="IPR057670">
    <property type="entry name" value="SH3_retrovirus"/>
</dbReference>
<dbReference type="Proteomes" id="UP001151760">
    <property type="component" value="Unassembled WGS sequence"/>
</dbReference>
<feature type="compositionally biased region" description="Polar residues" evidence="1">
    <location>
        <begin position="25"/>
        <end position="34"/>
    </location>
</feature>
<keyword evidence="4" id="KW-1185">Reference proteome</keyword>
<dbReference type="Pfam" id="PF25597">
    <property type="entry name" value="SH3_retrovirus"/>
    <property type="match status" value="1"/>
</dbReference>
<dbReference type="EMBL" id="BQNB010020498">
    <property type="protein sequence ID" value="GJT96617.1"/>
    <property type="molecule type" value="Genomic_DNA"/>
</dbReference>
<evidence type="ECO:0000256" key="1">
    <source>
        <dbReference type="SAM" id="MobiDB-lite"/>
    </source>
</evidence>
<feature type="domain" description="Retroviral polymerase SH3-like" evidence="2">
    <location>
        <begin position="89"/>
        <end position="136"/>
    </location>
</feature>
<gene>
    <name evidence="3" type="ORF">Tco_1092135</name>
</gene>
<evidence type="ECO:0000259" key="2">
    <source>
        <dbReference type="Pfam" id="PF25597"/>
    </source>
</evidence>
<protein>
    <recommendedName>
        <fullName evidence="2">Retroviral polymerase SH3-like domain-containing protein</fullName>
    </recommendedName>
</protein>
<sequence>MGVSRDLRVSSKASAKGVGLRVMDSHTNPKQTVDPSCAQHVKTPRQPIRTPVSPSPIPSYNRQNWNQRMEKDLGAGFFFEKNTDDHPLKHREHRFDGKSDEGFLVGYSVNSKAFRVYNLVTKRVEVNLHVNFLEEKPNVQGLGHRLKRLSLTLHVVSSTSRPIPSGSEHNATKEDSLHSTSHFYSNNPNLLMTLLSKLPSTPIETTLPLSERGVCDCSRFRYCPKTLNLNSFKRKIKYLARANPNLGLWYPRDSPLDLESHFTVVPKWWFQPMTGNPQQVVESNFSLYLYLDLSQAKQENN</sequence>
<feature type="region of interest" description="Disordered" evidence="1">
    <location>
        <begin position="1"/>
        <end position="20"/>
    </location>
</feature>
<feature type="region of interest" description="Disordered" evidence="1">
    <location>
        <begin position="25"/>
        <end position="62"/>
    </location>
</feature>
<accession>A0ABQ5I8Z5</accession>
<proteinExistence type="predicted"/>